<dbReference type="InterPro" id="IPR000182">
    <property type="entry name" value="GNAT_dom"/>
</dbReference>
<dbReference type="Pfam" id="PF00583">
    <property type="entry name" value="Acetyltransf_1"/>
    <property type="match status" value="1"/>
</dbReference>
<dbReference type="Gene3D" id="3.40.630.30">
    <property type="match status" value="1"/>
</dbReference>
<name>A0A0J6ISE6_9PSED</name>
<organism evidence="2 3">
    <name type="scientific">Pseudomonas weihenstephanensis</name>
    <dbReference type="NCBI Taxonomy" id="1608994"/>
    <lineage>
        <taxon>Bacteria</taxon>
        <taxon>Pseudomonadati</taxon>
        <taxon>Pseudomonadota</taxon>
        <taxon>Gammaproteobacteria</taxon>
        <taxon>Pseudomonadales</taxon>
        <taxon>Pseudomonadaceae</taxon>
        <taxon>Pseudomonas</taxon>
    </lineage>
</organism>
<proteinExistence type="predicted"/>
<dbReference type="EMBL" id="JYLF01000002">
    <property type="protein sequence ID" value="KMN14927.1"/>
    <property type="molecule type" value="Genomic_DNA"/>
</dbReference>
<dbReference type="OrthoDB" id="9127144at2"/>
<dbReference type="InterPro" id="IPR016181">
    <property type="entry name" value="Acyl_CoA_acyltransferase"/>
</dbReference>
<dbReference type="AlphaFoldDB" id="A0A0J6ISE6"/>
<reference evidence="2 3" key="1">
    <citation type="submission" date="2015-02" db="EMBL/GenBank/DDBJ databases">
        <title>Pseudomonas helleri sp. nov. and Pseudomonas weihenstephanensis sp. nov., isolated from raw cows milk.</title>
        <authorList>
            <person name="von Neubeck M."/>
            <person name="Huptas C."/>
            <person name="Wenning M."/>
            <person name="Scherer S."/>
        </authorList>
    </citation>
    <scope>NUCLEOTIDE SEQUENCE [LARGE SCALE GENOMIC DNA]</scope>
    <source>
        <strain evidence="2 3">DSM 29166</strain>
    </source>
</reference>
<accession>A0A0J6ISE6</accession>
<feature type="domain" description="N-acetyltransferase" evidence="1">
    <location>
        <begin position="6"/>
        <end position="158"/>
    </location>
</feature>
<comment type="caution">
    <text evidence="2">The sequence shown here is derived from an EMBL/GenBank/DDBJ whole genome shotgun (WGS) entry which is preliminary data.</text>
</comment>
<keyword evidence="2" id="KW-0808">Transferase</keyword>
<dbReference type="SUPFAM" id="SSF55729">
    <property type="entry name" value="Acyl-CoA N-acyltransferases (Nat)"/>
    <property type="match status" value="1"/>
</dbReference>
<dbReference type="RefSeq" id="WP_048363461.1">
    <property type="nucleotide sequence ID" value="NZ_JYLF01000002.1"/>
</dbReference>
<sequence length="167" mass="18740">MLYRLCTYHDLTPGQNRQLRDLQVHPEQIAFCGDIESALYSLPAQPVAGIKGFVMLSDEVPVAFLLLKREPLLAHWAEPQSATLHALQVDKRVQGQGVGKQCLQLLAQQLSQHWPDIHHIMLSVSPFNTSALAFYLSQGWVESGEAYRGERRLIRSLACTQPARHAC</sequence>
<dbReference type="CDD" id="cd04301">
    <property type="entry name" value="NAT_SF"/>
    <property type="match status" value="1"/>
</dbReference>
<evidence type="ECO:0000313" key="3">
    <source>
        <dbReference type="Proteomes" id="UP000036325"/>
    </source>
</evidence>
<dbReference type="PROSITE" id="PS51186">
    <property type="entry name" value="GNAT"/>
    <property type="match status" value="1"/>
</dbReference>
<protein>
    <submittedName>
        <fullName evidence="2">GNAT family acetyltransferase</fullName>
    </submittedName>
</protein>
<dbReference type="STRING" id="1608994.TU86_06415"/>
<gene>
    <name evidence="2" type="ORF">TU86_06415</name>
</gene>
<dbReference type="GO" id="GO:0016747">
    <property type="term" value="F:acyltransferase activity, transferring groups other than amino-acyl groups"/>
    <property type="evidence" value="ECO:0007669"/>
    <property type="project" value="InterPro"/>
</dbReference>
<evidence type="ECO:0000313" key="2">
    <source>
        <dbReference type="EMBL" id="KMN14927.1"/>
    </source>
</evidence>
<dbReference type="Proteomes" id="UP000036325">
    <property type="component" value="Unassembled WGS sequence"/>
</dbReference>
<dbReference type="PATRIC" id="fig|1608994.3.peg.1883"/>
<evidence type="ECO:0000259" key="1">
    <source>
        <dbReference type="PROSITE" id="PS51186"/>
    </source>
</evidence>